<accession>G8RNQ8</accession>
<evidence type="ECO:0000313" key="3">
    <source>
        <dbReference type="Proteomes" id="UP000005442"/>
    </source>
</evidence>
<gene>
    <name evidence="2" type="ordered locus">MycrhN_3229</name>
</gene>
<feature type="compositionally biased region" description="Acidic residues" evidence="1">
    <location>
        <begin position="212"/>
        <end position="226"/>
    </location>
</feature>
<evidence type="ECO:0000313" key="2">
    <source>
        <dbReference type="EMBL" id="AEV73759.1"/>
    </source>
</evidence>
<dbReference type="KEGG" id="mrh:MycrhN_3229"/>
<proteinExistence type="predicted"/>
<evidence type="ECO:0000256" key="1">
    <source>
        <dbReference type="SAM" id="MobiDB-lite"/>
    </source>
</evidence>
<dbReference type="Proteomes" id="UP000005442">
    <property type="component" value="Chromosome"/>
</dbReference>
<dbReference type="RefSeq" id="WP_014211515.1">
    <property type="nucleotide sequence ID" value="NC_016604.1"/>
</dbReference>
<dbReference type="PATRIC" id="fig|710685.3.peg.3237"/>
<dbReference type="AlphaFoldDB" id="G8RNQ8"/>
<sequence length="226" mass="23836">MSTPAPQGFPQIGLSGPMPGALADLQSLANDVEFARQCALGYLAYSSSTPTSEQPLVAKALWFAGAIAYRRAFTSGRGHLVAGGSRLKIKDAWTTLLTTDQLAAHDDTLRMANQHIAHRVADHEGAVVVAVLTPPPGPREVAGVGHMLVHMIGPEVVVAERLASVCDVLLGLFRTEAERLGTLIRTKLDEANIDELYAVSSIPGKEFTVPGEDSDESGEPDGDATG</sequence>
<dbReference type="EMBL" id="CP003169">
    <property type="protein sequence ID" value="AEV73759.1"/>
    <property type="molecule type" value="Genomic_DNA"/>
</dbReference>
<keyword evidence="3" id="KW-1185">Reference proteome</keyword>
<organism evidence="2 3">
    <name type="scientific">Mycolicibacterium rhodesiae (strain NBB3)</name>
    <name type="common">Mycobacterium rhodesiae</name>
    <dbReference type="NCBI Taxonomy" id="710685"/>
    <lineage>
        <taxon>Bacteria</taxon>
        <taxon>Bacillati</taxon>
        <taxon>Actinomycetota</taxon>
        <taxon>Actinomycetes</taxon>
        <taxon>Mycobacteriales</taxon>
        <taxon>Mycobacteriaceae</taxon>
        <taxon>Mycolicibacterium</taxon>
    </lineage>
</organism>
<feature type="region of interest" description="Disordered" evidence="1">
    <location>
        <begin position="204"/>
        <end position="226"/>
    </location>
</feature>
<dbReference type="HOGENOM" id="CLU_1223648_0_0_11"/>
<name>G8RNQ8_MYCRN</name>
<reference evidence="2 3" key="1">
    <citation type="submission" date="2011-12" db="EMBL/GenBank/DDBJ databases">
        <title>Complete sequence of Mycobacterium rhodesiae NBB3.</title>
        <authorList>
            <consortium name="US DOE Joint Genome Institute"/>
            <person name="Lucas S."/>
            <person name="Han J."/>
            <person name="Lapidus A."/>
            <person name="Cheng J.-F."/>
            <person name="Goodwin L."/>
            <person name="Pitluck S."/>
            <person name="Peters L."/>
            <person name="Mikhailova N."/>
            <person name="Gu W."/>
            <person name="Detter J.C."/>
            <person name="Han C."/>
            <person name="Tapia R."/>
            <person name="Land M."/>
            <person name="Hauser L."/>
            <person name="Kyrpides N."/>
            <person name="Ivanova N."/>
            <person name="Pagani I."/>
            <person name="Mattes T."/>
            <person name="Holmes A."/>
            <person name="Rutledge P."/>
            <person name="Paulsen I."/>
            <person name="Coleman N."/>
            <person name="Woyke T."/>
        </authorList>
    </citation>
    <scope>NUCLEOTIDE SEQUENCE [LARGE SCALE GENOMIC DNA]</scope>
    <source>
        <strain evidence="2 3">NBB3</strain>
    </source>
</reference>
<protein>
    <submittedName>
        <fullName evidence="2">Uncharacterized protein</fullName>
    </submittedName>
</protein>
<dbReference type="OrthoDB" id="4753671at2"/>